<reference evidence="3" key="1">
    <citation type="submission" date="2020-07" db="EMBL/GenBank/DDBJ databases">
        <title>Description of Mycobacterium gordonae subsp. intergordonae subsp.nov. and Mycobacterium gordonae subsp. gordonae subsp. nov.</title>
        <authorList>
            <person name="Yu X."/>
        </authorList>
    </citation>
    <scope>NUCLEOTIDE SEQUENCE [LARGE SCALE GENOMIC DNA]</scope>
    <source>
        <strain evidence="3">24</strain>
    </source>
</reference>
<dbReference type="EMBL" id="CP059165">
    <property type="protein sequence ID" value="QLL09627.1"/>
    <property type="molecule type" value="Genomic_DNA"/>
</dbReference>
<keyword evidence="2" id="KW-0012">Acyltransferase</keyword>
<protein>
    <submittedName>
        <fullName evidence="2">Acyltransferase</fullName>
    </submittedName>
</protein>
<accession>A0A7D6E121</accession>
<dbReference type="GO" id="GO:0016746">
    <property type="term" value="F:acyltransferase activity"/>
    <property type="evidence" value="ECO:0007669"/>
    <property type="project" value="UniProtKB-KW"/>
</dbReference>
<gene>
    <name evidence="2" type="ORF">H0P51_12600</name>
</gene>
<reference evidence="3" key="3">
    <citation type="submission" date="2023-07" db="EMBL/GenBank/DDBJ databases">
        <title>Description of Mycobacterium gordonae subsp. intergordonae subsp.nov. and Mycobacterium gordonae subsp. gordonae subsp. nov.</title>
        <authorList>
            <person name="Huang H."/>
        </authorList>
    </citation>
    <scope>NUCLEOTIDE SEQUENCE [LARGE SCALE GENOMIC DNA]</scope>
    <source>
        <strain evidence="3">24</strain>
    </source>
</reference>
<name>A0A7D6E121_9MYCO</name>
<proteinExistence type="predicted"/>
<keyword evidence="2" id="KW-0808">Transferase</keyword>
<dbReference type="KEGG" id="mgor:H0P51_12600"/>
<keyword evidence="3" id="KW-1185">Reference proteome</keyword>
<evidence type="ECO:0000313" key="2">
    <source>
        <dbReference type="EMBL" id="QLL09627.1"/>
    </source>
</evidence>
<dbReference type="AlphaFoldDB" id="A0A7D6E121"/>
<dbReference type="Gene3D" id="3.30.559.10">
    <property type="entry name" value="Chloramphenicol acetyltransferase-like domain"/>
    <property type="match status" value="1"/>
</dbReference>
<dbReference type="InterPro" id="IPR001242">
    <property type="entry name" value="Condensation_dom"/>
</dbReference>
<evidence type="ECO:0000313" key="3">
    <source>
        <dbReference type="Proteomes" id="UP000510682"/>
    </source>
</evidence>
<dbReference type="GO" id="GO:0008610">
    <property type="term" value="P:lipid biosynthetic process"/>
    <property type="evidence" value="ECO:0007669"/>
    <property type="project" value="UniProtKB-ARBA"/>
</dbReference>
<evidence type="ECO:0000259" key="1">
    <source>
        <dbReference type="Pfam" id="PF00668"/>
    </source>
</evidence>
<sequence length="482" mass="53521">MFIGGGSEHDSLRVGNAYDWDPGSGTVITWEPTPGSVAKARQAPATPVPASSMQKGHLRGFVEFRDKGLDYSRAIMGSWEVPGRCDIRAMTYVINTHLRRHGTYHSWFEFKDPDNIIRHTLKNPREIQFVAKEHGPMTQPEWENHVMATPDPLQWDCFRYGIIQYEDRFALYAVVDHLHCDPMLISGLYVELVMNYNALVEGRAPMAMPPAASYDDFCIRESETIASMTLESPEVRTWIEVAEANGGTLPDFPLPLGDQSIPCGGDVRVQQLLAAEETAKFEEMCREAGARFSGGLFACAALAHYELTGELTYYGLTPTDKRKTPAEFMTVGWFTGIVPFIVPIDPNSFAETARAAQESFDANIGVKEVPFDRVLELAPWLRKPGPQFTMMSYMDAGLPPLSGIVATALDGVNATAFTDGRSPAYMYSTVFRLFDEVSIMVSYPNNPVARESVTRFTELLRSVFQRVVAGSLSSSIPVRVAQ</sequence>
<reference evidence="2 3" key="2">
    <citation type="submission" date="2020-07" db="EMBL/GenBank/DDBJ databases">
        <authorList>
            <person name="Yu X."/>
        </authorList>
    </citation>
    <scope>NUCLEOTIDE SEQUENCE [LARGE SCALE GENOMIC DNA]</scope>
    <source>
        <strain evidence="3">24</strain>
    </source>
</reference>
<dbReference type="Proteomes" id="UP000510682">
    <property type="component" value="Chromosome"/>
</dbReference>
<dbReference type="Gene3D" id="3.30.559.30">
    <property type="entry name" value="Nonribosomal peptide synthetase, condensation domain"/>
    <property type="match status" value="1"/>
</dbReference>
<feature type="domain" description="Condensation" evidence="1">
    <location>
        <begin position="48"/>
        <end position="376"/>
    </location>
</feature>
<dbReference type="InterPro" id="IPR023213">
    <property type="entry name" value="CAT-like_dom_sf"/>
</dbReference>
<dbReference type="SUPFAM" id="SSF52777">
    <property type="entry name" value="CoA-dependent acyltransferases"/>
    <property type="match status" value="2"/>
</dbReference>
<organism evidence="2 3">
    <name type="scientific">Mycobacterium vicinigordonae</name>
    <dbReference type="NCBI Taxonomy" id="1719132"/>
    <lineage>
        <taxon>Bacteria</taxon>
        <taxon>Bacillati</taxon>
        <taxon>Actinomycetota</taxon>
        <taxon>Actinomycetes</taxon>
        <taxon>Mycobacteriales</taxon>
        <taxon>Mycobacteriaceae</taxon>
        <taxon>Mycobacterium</taxon>
    </lineage>
</organism>
<dbReference type="Pfam" id="PF00668">
    <property type="entry name" value="Condensation"/>
    <property type="match status" value="1"/>
</dbReference>